<dbReference type="SUPFAM" id="SSF51215">
    <property type="entry name" value="Regulatory protein AraC"/>
    <property type="match status" value="1"/>
</dbReference>
<dbReference type="EMBL" id="JBHSPU010000013">
    <property type="protein sequence ID" value="MFC5914510.1"/>
    <property type="molecule type" value="Genomic_DNA"/>
</dbReference>
<evidence type="ECO:0000259" key="5">
    <source>
        <dbReference type="PROSITE" id="PS01124"/>
    </source>
</evidence>
<keyword evidence="3" id="KW-0804">Transcription</keyword>
<dbReference type="Gene3D" id="1.10.10.60">
    <property type="entry name" value="Homeodomain-like"/>
    <property type="match status" value="2"/>
</dbReference>
<dbReference type="Proteomes" id="UP001596200">
    <property type="component" value="Unassembled WGS sequence"/>
</dbReference>
<gene>
    <name evidence="6" type="ORF">ACFP1B_13865</name>
</gene>
<evidence type="ECO:0000313" key="7">
    <source>
        <dbReference type="Proteomes" id="UP001596200"/>
    </source>
</evidence>
<dbReference type="PROSITE" id="PS01124">
    <property type="entry name" value="HTH_ARAC_FAMILY_2"/>
    <property type="match status" value="1"/>
</dbReference>
<dbReference type="InterPro" id="IPR009057">
    <property type="entry name" value="Homeodomain-like_sf"/>
</dbReference>
<evidence type="ECO:0000256" key="3">
    <source>
        <dbReference type="ARBA" id="ARBA00023163"/>
    </source>
</evidence>
<dbReference type="InterPro" id="IPR018060">
    <property type="entry name" value="HTH_AraC"/>
</dbReference>
<evidence type="ECO:0000256" key="4">
    <source>
        <dbReference type="SAM" id="MobiDB-lite"/>
    </source>
</evidence>
<dbReference type="SMART" id="SM00342">
    <property type="entry name" value="HTH_ARAC"/>
    <property type="match status" value="1"/>
</dbReference>
<keyword evidence="2" id="KW-0238">DNA-binding</keyword>
<dbReference type="InterPro" id="IPR003313">
    <property type="entry name" value="AraC-bd"/>
</dbReference>
<protein>
    <submittedName>
        <fullName evidence="6">AraC family transcriptional regulator</fullName>
    </submittedName>
</protein>
<evidence type="ECO:0000313" key="6">
    <source>
        <dbReference type="EMBL" id="MFC5914510.1"/>
    </source>
</evidence>
<dbReference type="PANTHER" id="PTHR46796">
    <property type="entry name" value="HTH-TYPE TRANSCRIPTIONAL ACTIVATOR RHAS-RELATED"/>
    <property type="match status" value="1"/>
</dbReference>
<dbReference type="Gene3D" id="2.60.120.10">
    <property type="entry name" value="Jelly Rolls"/>
    <property type="match status" value="1"/>
</dbReference>
<keyword evidence="7" id="KW-1185">Reference proteome</keyword>
<accession>A0ABW1GI54</accession>
<dbReference type="RefSeq" id="WP_344514994.1">
    <property type="nucleotide sequence ID" value="NZ_BAAATU010000031.1"/>
</dbReference>
<feature type="region of interest" description="Disordered" evidence="4">
    <location>
        <begin position="166"/>
        <end position="190"/>
    </location>
</feature>
<proteinExistence type="predicted"/>
<name>A0ABW1GI54_9ACTN</name>
<dbReference type="SUPFAM" id="SSF46689">
    <property type="entry name" value="Homeodomain-like"/>
    <property type="match status" value="2"/>
</dbReference>
<reference evidence="7" key="1">
    <citation type="journal article" date="2019" name="Int. J. Syst. Evol. Microbiol.">
        <title>The Global Catalogue of Microorganisms (GCM) 10K type strain sequencing project: providing services to taxonomists for standard genome sequencing and annotation.</title>
        <authorList>
            <consortium name="The Broad Institute Genomics Platform"/>
            <consortium name="The Broad Institute Genome Sequencing Center for Infectious Disease"/>
            <person name="Wu L."/>
            <person name="Ma J."/>
        </authorList>
    </citation>
    <scope>NUCLEOTIDE SEQUENCE [LARGE SCALE GENOMIC DNA]</scope>
    <source>
        <strain evidence="7">JCM 4147</strain>
    </source>
</reference>
<dbReference type="Pfam" id="PF02311">
    <property type="entry name" value="AraC_binding"/>
    <property type="match status" value="1"/>
</dbReference>
<evidence type="ECO:0000256" key="2">
    <source>
        <dbReference type="ARBA" id="ARBA00023125"/>
    </source>
</evidence>
<dbReference type="InterPro" id="IPR050204">
    <property type="entry name" value="AraC_XylS_family_regulators"/>
</dbReference>
<keyword evidence="1" id="KW-0805">Transcription regulation</keyword>
<dbReference type="InterPro" id="IPR014710">
    <property type="entry name" value="RmlC-like_jellyroll"/>
</dbReference>
<comment type="caution">
    <text evidence="6">The sequence shown here is derived from an EMBL/GenBank/DDBJ whole genome shotgun (WGS) entry which is preliminary data.</text>
</comment>
<dbReference type="Pfam" id="PF12833">
    <property type="entry name" value="HTH_18"/>
    <property type="match status" value="1"/>
</dbReference>
<organism evidence="6 7">
    <name type="scientific">Streptomyces pulveraceus</name>
    <dbReference type="NCBI Taxonomy" id="68258"/>
    <lineage>
        <taxon>Bacteria</taxon>
        <taxon>Bacillati</taxon>
        <taxon>Actinomycetota</taxon>
        <taxon>Actinomycetes</taxon>
        <taxon>Kitasatosporales</taxon>
        <taxon>Streptomycetaceae</taxon>
        <taxon>Streptomyces</taxon>
    </lineage>
</organism>
<dbReference type="InterPro" id="IPR037923">
    <property type="entry name" value="HTH-like"/>
</dbReference>
<evidence type="ECO:0000256" key="1">
    <source>
        <dbReference type="ARBA" id="ARBA00023015"/>
    </source>
</evidence>
<sequence length="298" mass="33062">MTEADVFPPGQRALAAESTALSRPVCAHTHDFAEFAFVRSGRAEQHTEQGVTTLREGSLIVMAPGGWHAIEPENQVTLTNVYLSGSLLNGELAWLADLPRIGPVLRQPPGRRGSTSVMTLELDPTIHRGTEEPLERFVEANEQNLFSRLARLFDLLAALTPALEDSGLGQDADTRPPHHRRSSTTSHLVTHHRHSVAHAIALLHDRIDQNWTLKALARETALSPSQLARVFRADTGTSPMAYLQQIRAERLAYLLRTTDTTTVAAAAHAVGWNDPSYAARRFRAHWHTTPHAYRNRVR</sequence>
<feature type="domain" description="HTH araC/xylS-type" evidence="5">
    <location>
        <begin position="197"/>
        <end position="296"/>
    </location>
</feature>